<dbReference type="Proteomes" id="UP000001942">
    <property type="component" value="Chromosome"/>
</dbReference>
<name>Q2GE26_EHRS3</name>
<organism evidence="1 2">
    <name type="scientific">Ehrlichia sennetsu (strain ATCC VR-367 / Miyayama)</name>
    <name type="common">Neorickettsia sennetsu</name>
    <dbReference type="NCBI Taxonomy" id="222891"/>
    <lineage>
        <taxon>Bacteria</taxon>
        <taxon>Pseudomonadati</taxon>
        <taxon>Pseudomonadota</taxon>
        <taxon>Alphaproteobacteria</taxon>
        <taxon>Rickettsiales</taxon>
        <taxon>Anaplasmataceae</taxon>
        <taxon>Ehrlichia</taxon>
    </lineage>
</organism>
<dbReference type="AlphaFoldDB" id="Q2GE26"/>
<gene>
    <name evidence="1" type="ordered locus">NSE_0381</name>
</gene>
<reference evidence="1 2" key="1">
    <citation type="journal article" date="2006" name="PLoS Genet.">
        <title>Comparative genomics of emerging human ehrlichiosis agents.</title>
        <authorList>
            <person name="Dunning Hotopp J.C."/>
            <person name="Lin M."/>
            <person name="Madupu R."/>
            <person name="Crabtree J."/>
            <person name="Angiuoli S.V."/>
            <person name="Eisen J.A."/>
            <person name="Seshadri R."/>
            <person name="Ren Q."/>
            <person name="Wu M."/>
            <person name="Utterback T.R."/>
            <person name="Smith S."/>
            <person name="Lewis M."/>
            <person name="Khouri H."/>
            <person name="Zhang C."/>
            <person name="Niu H."/>
            <person name="Lin Q."/>
            <person name="Ohashi N."/>
            <person name="Zhi N."/>
            <person name="Nelson W."/>
            <person name="Brinkac L.M."/>
            <person name="Dodson R.J."/>
            <person name="Rosovitz M.J."/>
            <person name="Sundaram J."/>
            <person name="Daugherty S.C."/>
            <person name="Davidsen T."/>
            <person name="Durkin A.S."/>
            <person name="Gwinn M."/>
            <person name="Haft D.H."/>
            <person name="Selengut J.D."/>
            <person name="Sullivan S.A."/>
            <person name="Zafar N."/>
            <person name="Zhou L."/>
            <person name="Benahmed F."/>
            <person name="Forberger H."/>
            <person name="Halpin R."/>
            <person name="Mulligan S."/>
            <person name="Robinson J."/>
            <person name="White O."/>
            <person name="Rikihisa Y."/>
            <person name="Tettelin H."/>
        </authorList>
    </citation>
    <scope>NUCLEOTIDE SEQUENCE [LARGE SCALE GENOMIC DNA]</scope>
    <source>
        <strain evidence="2">ATCC VR-367 / Miyayama</strain>
    </source>
</reference>
<accession>Q2GE26</accession>
<evidence type="ECO:0000313" key="2">
    <source>
        <dbReference type="Proteomes" id="UP000001942"/>
    </source>
</evidence>
<evidence type="ECO:0000313" key="1">
    <source>
        <dbReference type="EMBL" id="ABD46475.1"/>
    </source>
</evidence>
<keyword evidence="2" id="KW-1185">Reference proteome</keyword>
<protein>
    <submittedName>
        <fullName evidence="1">Uncharacterized protein</fullName>
    </submittedName>
</protein>
<dbReference type="STRING" id="222891.NSE_0381"/>
<dbReference type="EMBL" id="CP000237">
    <property type="protein sequence ID" value="ABD46475.1"/>
    <property type="molecule type" value="Genomic_DNA"/>
</dbReference>
<sequence>MPWFFGLAYVRSIDLEEVVLCLFPRGFEKECSYQVSIIPSVQIAVS</sequence>
<dbReference type="KEGG" id="nse:NSE_0381"/>
<dbReference type="HOGENOM" id="CLU_3186336_0_0_5"/>
<proteinExistence type="predicted"/>